<evidence type="ECO:0000313" key="2">
    <source>
        <dbReference type="Proteomes" id="UP000825051"/>
    </source>
</evidence>
<dbReference type="KEGG" id="ole:K0B96_06620"/>
<organism evidence="1 2">
    <name type="scientific">Horticoccus luteus</name>
    <dbReference type="NCBI Taxonomy" id="2862869"/>
    <lineage>
        <taxon>Bacteria</taxon>
        <taxon>Pseudomonadati</taxon>
        <taxon>Verrucomicrobiota</taxon>
        <taxon>Opitutia</taxon>
        <taxon>Opitutales</taxon>
        <taxon>Opitutaceae</taxon>
        <taxon>Horticoccus</taxon>
    </lineage>
</organism>
<evidence type="ECO:0008006" key="3">
    <source>
        <dbReference type="Google" id="ProtNLM"/>
    </source>
</evidence>
<accession>A0A8F9TYW4</accession>
<evidence type="ECO:0000313" key="1">
    <source>
        <dbReference type="EMBL" id="QYM80283.1"/>
    </source>
</evidence>
<dbReference type="RefSeq" id="WP_220165244.1">
    <property type="nucleotide sequence ID" value="NZ_CP080507.1"/>
</dbReference>
<reference evidence="1" key="1">
    <citation type="submission" date="2021-08" db="EMBL/GenBank/DDBJ databases">
        <title>Genome of a novel bacterium of the phylum Verrucomicrobia, Oleiharenicola sp. KSB-15.</title>
        <authorList>
            <person name="Chung J.-H."/>
            <person name="Ahn J.-H."/>
            <person name="Yoon Y."/>
            <person name="Kim D.-Y."/>
            <person name="An S.-H."/>
            <person name="Park I."/>
            <person name="Yeon J."/>
        </authorList>
    </citation>
    <scope>NUCLEOTIDE SEQUENCE</scope>
    <source>
        <strain evidence="1">KSB-15</strain>
    </source>
</reference>
<dbReference type="EMBL" id="CP080507">
    <property type="protein sequence ID" value="QYM80283.1"/>
    <property type="molecule type" value="Genomic_DNA"/>
</dbReference>
<protein>
    <recommendedName>
        <fullName evidence="3">DUF1320 domain-containing protein</fullName>
    </recommendedName>
</protein>
<gene>
    <name evidence="1" type="ORF">K0B96_06620</name>
</gene>
<name>A0A8F9TYW4_9BACT</name>
<sequence length="152" mass="16132">MPAWIALTADALNAYLVAAQLTALRTKALAPGQADPFTEIAPDIIRKVRSYIASNPANAVDADELTIPPELKTDVCYLILGPMLGRLGIGLTKDQAQQVEVARSTLVALRDKKLLVTRPADAVTPDVQGEGGVTIVSAPPREMTRESLGGLF</sequence>
<proteinExistence type="predicted"/>
<dbReference type="AlphaFoldDB" id="A0A8F9TYW4"/>
<dbReference type="Proteomes" id="UP000825051">
    <property type="component" value="Chromosome"/>
</dbReference>
<keyword evidence="2" id="KW-1185">Reference proteome</keyword>